<evidence type="ECO:0000313" key="2">
    <source>
        <dbReference type="Proteomes" id="UP001618531"/>
    </source>
</evidence>
<dbReference type="Proteomes" id="UP001618531">
    <property type="component" value="Unassembled WGS sequence"/>
</dbReference>
<sequence>MRKLPLLPHEHSDSYCGLFKISCGGIHGFAEFNLPRGSEPADLVKWASVLGGLKGLEPKQAIHYITEHQSLWGEVRAHFFLKCLDNLIFNLETNGNLHMSQEQVRAFLMEYALTYYSF</sequence>
<protein>
    <submittedName>
        <fullName evidence="1">Uncharacterized protein</fullName>
    </submittedName>
</protein>
<reference evidence="1 2" key="1">
    <citation type="submission" date="2024-11" db="EMBL/GenBank/DDBJ databases">
        <title>Identification and Characterization of a Novel Fosfomycin Bacillithiol Transferase FosB8 in Paenibacillus illinoisensis.</title>
        <authorList>
            <person name="Lu W."/>
        </authorList>
    </citation>
    <scope>NUCLEOTIDE SEQUENCE [LARGE SCALE GENOMIC DNA]</scope>
    <source>
        <strain evidence="1 2">WP77</strain>
    </source>
</reference>
<proteinExistence type="predicted"/>
<accession>A0ABW8HR68</accession>
<keyword evidence="2" id="KW-1185">Reference proteome</keyword>
<organism evidence="1 2">
    <name type="scientific">Paenibacillus illinoisensis</name>
    <dbReference type="NCBI Taxonomy" id="59845"/>
    <lineage>
        <taxon>Bacteria</taxon>
        <taxon>Bacillati</taxon>
        <taxon>Bacillota</taxon>
        <taxon>Bacilli</taxon>
        <taxon>Bacillales</taxon>
        <taxon>Paenibacillaceae</taxon>
        <taxon>Paenibacillus</taxon>
    </lineage>
</organism>
<gene>
    <name evidence="1" type="ORF">ACINKY_04700</name>
</gene>
<name>A0ABW8HR68_9BACL</name>
<evidence type="ECO:0000313" key="1">
    <source>
        <dbReference type="EMBL" id="MFK0521492.1"/>
    </source>
</evidence>
<dbReference type="EMBL" id="JBIYSL010000001">
    <property type="protein sequence ID" value="MFK0521492.1"/>
    <property type="molecule type" value="Genomic_DNA"/>
</dbReference>
<comment type="caution">
    <text evidence="1">The sequence shown here is derived from an EMBL/GenBank/DDBJ whole genome shotgun (WGS) entry which is preliminary data.</text>
</comment>